<organism evidence="2 3">
    <name type="scientific">Stephania cephalantha</name>
    <dbReference type="NCBI Taxonomy" id="152367"/>
    <lineage>
        <taxon>Eukaryota</taxon>
        <taxon>Viridiplantae</taxon>
        <taxon>Streptophyta</taxon>
        <taxon>Embryophyta</taxon>
        <taxon>Tracheophyta</taxon>
        <taxon>Spermatophyta</taxon>
        <taxon>Magnoliopsida</taxon>
        <taxon>Ranunculales</taxon>
        <taxon>Menispermaceae</taxon>
        <taxon>Menispermoideae</taxon>
        <taxon>Cissampelideae</taxon>
        <taxon>Stephania</taxon>
    </lineage>
</organism>
<dbReference type="PANTHER" id="PTHR33237:SF21">
    <property type="entry name" value="TRANSMEMBRANE PROTEIN"/>
    <property type="match status" value="1"/>
</dbReference>
<gene>
    <name evidence="2" type="ORF">Scep_027322</name>
</gene>
<dbReference type="Proteomes" id="UP001419268">
    <property type="component" value="Unassembled WGS sequence"/>
</dbReference>
<sequence length="191" mass="21416">MEALWRLEDKWKLTSQEAILLIVCSAFAVIGLCATTIVKRRKKKSCWFQANQLVNDEDESTAVDIMRPNWWPDPNSGGCSVKNSMTGYVQWSGGSKWEERESGNWKCNIPNLHGGFNGGAVGGGGLIGRDLPLEWSHNSASPVWQRPILMGERCELPRFSGLILYDEQGHPLHHAKQEKTVKVVTTLRDLL</sequence>
<reference evidence="2 3" key="1">
    <citation type="submission" date="2024-01" db="EMBL/GenBank/DDBJ databases">
        <title>Genome assemblies of Stephania.</title>
        <authorList>
            <person name="Yang L."/>
        </authorList>
    </citation>
    <scope>NUCLEOTIDE SEQUENCE [LARGE SCALE GENOMIC DNA]</scope>
    <source>
        <strain evidence="2">JXDWG</strain>
        <tissue evidence="2">Leaf</tissue>
    </source>
</reference>
<dbReference type="AlphaFoldDB" id="A0AAP0E7P7"/>
<protein>
    <recommendedName>
        <fullName evidence="4">Transmembrane protein</fullName>
    </recommendedName>
</protein>
<evidence type="ECO:0000313" key="3">
    <source>
        <dbReference type="Proteomes" id="UP001419268"/>
    </source>
</evidence>
<comment type="caution">
    <text evidence="2">The sequence shown here is derived from an EMBL/GenBank/DDBJ whole genome shotgun (WGS) entry which is preliminary data.</text>
</comment>
<keyword evidence="1" id="KW-0472">Membrane</keyword>
<keyword evidence="1" id="KW-0812">Transmembrane</keyword>
<dbReference type="PANTHER" id="PTHR33237">
    <property type="entry name" value="F2P16.13 PROTEIN-RELATED"/>
    <property type="match status" value="1"/>
</dbReference>
<feature type="transmembrane region" description="Helical" evidence="1">
    <location>
        <begin position="18"/>
        <end position="38"/>
    </location>
</feature>
<accession>A0AAP0E7P7</accession>
<evidence type="ECO:0008006" key="4">
    <source>
        <dbReference type="Google" id="ProtNLM"/>
    </source>
</evidence>
<keyword evidence="1" id="KW-1133">Transmembrane helix</keyword>
<dbReference type="EMBL" id="JBBNAG010000012">
    <property type="protein sequence ID" value="KAK9088240.1"/>
    <property type="molecule type" value="Genomic_DNA"/>
</dbReference>
<proteinExistence type="predicted"/>
<keyword evidence="3" id="KW-1185">Reference proteome</keyword>
<evidence type="ECO:0000313" key="2">
    <source>
        <dbReference type="EMBL" id="KAK9088240.1"/>
    </source>
</evidence>
<name>A0AAP0E7P7_9MAGN</name>
<evidence type="ECO:0000256" key="1">
    <source>
        <dbReference type="SAM" id="Phobius"/>
    </source>
</evidence>